<comment type="caution">
    <text evidence="2">The sequence shown here is derived from an EMBL/GenBank/DDBJ whole genome shotgun (WGS) entry which is preliminary data.</text>
</comment>
<feature type="region of interest" description="Disordered" evidence="1">
    <location>
        <begin position="1"/>
        <end position="33"/>
    </location>
</feature>
<feature type="compositionally biased region" description="Acidic residues" evidence="1">
    <location>
        <begin position="90"/>
        <end position="103"/>
    </location>
</feature>
<feature type="compositionally biased region" description="Acidic residues" evidence="1">
    <location>
        <begin position="129"/>
        <end position="146"/>
    </location>
</feature>
<feature type="compositionally biased region" description="Low complexity" evidence="1">
    <location>
        <begin position="1"/>
        <end position="20"/>
    </location>
</feature>
<feature type="region of interest" description="Disordered" evidence="1">
    <location>
        <begin position="343"/>
        <end position="362"/>
    </location>
</feature>
<name>A0A150GNQ4_GONPE</name>
<evidence type="ECO:0000256" key="1">
    <source>
        <dbReference type="SAM" id="MobiDB-lite"/>
    </source>
</evidence>
<gene>
    <name evidence="2" type="ORF">GPECTOR_12g393</name>
</gene>
<organism evidence="2 3">
    <name type="scientific">Gonium pectorale</name>
    <name type="common">Green alga</name>
    <dbReference type="NCBI Taxonomy" id="33097"/>
    <lineage>
        <taxon>Eukaryota</taxon>
        <taxon>Viridiplantae</taxon>
        <taxon>Chlorophyta</taxon>
        <taxon>core chlorophytes</taxon>
        <taxon>Chlorophyceae</taxon>
        <taxon>CS clade</taxon>
        <taxon>Chlamydomonadales</taxon>
        <taxon>Volvocaceae</taxon>
        <taxon>Gonium</taxon>
    </lineage>
</organism>
<evidence type="ECO:0000313" key="2">
    <source>
        <dbReference type="EMBL" id="KXZ51431.1"/>
    </source>
</evidence>
<feature type="compositionally biased region" description="Low complexity" evidence="1">
    <location>
        <begin position="62"/>
        <end position="88"/>
    </location>
</feature>
<dbReference type="EMBL" id="LSYV01000013">
    <property type="protein sequence ID" value="KXZ51431.1"/>
    <property type="molecule type" value="Genomic_DNA"/>
</dbReference>
<proteinExistence type="predicted"/>
<dbReference type="STRING" id="33097.A0A150GNQ4"/>
<sequence length="536" mass="53061">MSVGVVGGANPSGAGGASVSLTAPGSAGGAAGVRNSVVSTVGPSVSYAASEVVSVGRRRRSSTGSGVSWARPVAAAPQRAPRRSSSTADYTEDFVEEEVEEESAVGSRRSGRIGGAGGGKSGLSRDMDDDKDDIPEEMEEIEESIPEEPSAPGGGSGSSGDGYSEDFELESVGPSRTASFVHNRSSMLGSHSRSQIIPALAAAASGRSLLRRSSIRVSNLAPISGSDGGSTLDDDEGASPGNRALNRVSSIIKSSSGFKRTASISITMADDPLAPNQMARILPFNALSSGGGAATGSSGGAAATAGGAGGSSGKQLSAGGAPRTGAAAAAAAAQHAHALGVGAGAAGHHPTQHPPGPMYGLGGGGFGLGSTPLFTAQSTLQRFGSVLASGAYPGLDPGTVRSIRSDLVKTAAAVSGQIGYEDIVAEAGAADEYRAQLARVRARLAAARASIPSVVPLQDKVVLLRPAATVTAQSTRAAAASGTSGGVAGTSGHGGMTASRIIGVMTPAAGSYRYTTLEDTQRFIEVTRPYSVVGIK</sequence>
<accession>A0A150GNQ4</accession>
<feature type="region of interest" description="Disordered" evidence="1">
    <location>
        <begin position="220"/>
        <end position="243"/>
    </location>
</feature>
<evidence type="ECO:0000313" key="3">
    <source>
        <dbReference type="Proteomes" id="UP000075714"/>
    </source>
</evidence>
<feature type="region of interest" description="Disordered" evidence="1">
    <location>
        <begin position="51"/>
        <end position="171"/>
    </location>
</feature>
<reference evidence="3" key="1">
    <citation type="journal article" date="2016" name="Nat. Commun.">
        <title>The Gonium pectorale genome demonstrates co-option of cell cycle regulation during the evolution of multicellularity.</title>
        <authorList>
            <person name="Hanschen E.R."/>
            <person name="Marriage T.N."/>
            <person name="Ferris P.J."/>
            <person name="Hamaji T."/>
            <person name="Toyoda A."/>
            <person name="Fujiyama A."/>
            <person name="Neme R."/>
            <person name="Noguchi H."/>
            <person name="Minakuchi Y."/>
            <person name="Suzuki M."/>
            <person name="Kawai-Toyooka H."/>
            <person name="Smith D.R."/>
            <person name="Sparks H."/>
            <person name="Anderson J."/>
            <person name="Bakaric R."/>
            <person name="Luria V."/>
            <person name="Karger A."/>
            <person name="Kirschner M.W."/>
            <person name="Durand P.M."/>
            <person name="Michod R.E."/>
            <person name="Nozaki H."/>
            <person name="Olson B.J."/>
        </authorList>
    </citation>
    <scope>NUCLEOTIDE SEQUENCE [LARGE SCALE GENOMIC DNA]</scope>
    <source>
        <strain evidence="3">NIES-2863</strain>
    </source>
</reference>
<dbReference type="Proteomes" id="UP000075714">
    <property type="component" value="Unassembled WGS sequence"/>
</dbReference>
<feature type="compositionally biased region" description="Gly residues" evidence="1">
    <location>
        <begin position="112"/>
        <end position="121"/>
    </location>
</feature>
<dbReference type="AlphaFoldDB" id="A0A150GNQ4"/>
<feature type="region of interest" description="Disordered" evidence="1">
    <location>
        <begin position="293"/>
        <end position="321"/>
    </location>
</feature>
<dbReference type="OrthoDB" id="552758at2759"/>
<protein>
    <submittedName>
        <fullName evidence="2">Uncharacterized protein</fullName>
    </submittedName>
</protein>
<keyword evidence="3" id="KW-1185">Reference proteome</keyword>